<feature type="region of interest" description="Disordered" evidence="1">
    <location>
        <begin position="723"/>
        <end position="805"/>
    </location>
</feature>
<name>A0A0N4ZTK3_PARTI</name>
<evidence type="ECO:0000313" key="3">
    <source>
        <dbReference type="Proteomes" id="UP000038045"/>
    </source>
</evidence>
<accession>A0A0N4ZTK3</accession>
<evidence type="ECO:0000256" key="2">
    <source>
        <dbReference type="SAM" id="Phobius"/>
    </source>
</evidence>
<keyword evidence="2" id="KW-0472">Membrane</keyword>
<keyword evidence="3" id="KW-1185">Reference proteome</keyword>
<organism evidence="3 4">
    <name type="scientific">Parastrongyloides trichosuri</name>
    <name type="common">Possum-specific nematode worm</name>
    <dbReference type="NCBI Taxonomy" id="131310"/>
    <lineage>
        <taxon>Eukaryota</taxon>
        <taxon>Metazoa</taxon>
        <taxon>Ecdysozoa</taxon>
        <taxon>Nematoda</taxon>
        <taxon>Chromadorea</taxon>
        <taxon>Rhabditida</taxon>
        <taxon>Tylenchina</taxon>
        <taxon>Panagrolaimomorpha</taxon>
        <taxon>Strongyloidoidea</taxon>
        <taxon>Strongyloididae</taxon>
        <taxon>Parastrongyloides</taxon>
    </lineage>
</organism>
<feature type="compositionally biased region" description="Polar residues" evidence="1">
    <location>
        <begin position="723"/>
        <end position="746"/>
    </location>
</feature>
<reference evidence="4" key="1">
    <citation type="submission" date="2017-02" db="UniProtKB">
        <authorList>
            <consortium name="WormBaseParasite"/>
        </authorList>
    </citation>
    <scope>IDENTIFICATION</scope>
</reference>
<proteinExistence type="predicted"/>
<dbReference type="WBParaSite" id="PTRK_0001183100.1">
    <property type="protein sequence ID" value="PTRK_0001183100.1"/>
    <property type="gene ID" value="PTRK_0001183100"/>
</dbReference>
<feature type="compositionally biased region" description="Polar residues" evidence="1">
    <location>
        <begin position="753"/>
        <end position="777"/>
    </location>
</feature>
<feature type="compositionally biased region" description="Polar residues" evidence="1">
    <location>
        <begin position="160"/>
        <end position="181"/>
    </location>
</feature>
<feature type="region of interest" description="Disordered" evidence="1">
    <location>
        <begin position="111"/>
        <end position="133"/>
    </location>
</feature>
<sequence>MASVPQLEAEPRSAAAQFSLVNVDSLPDPSHRRTGIQNVVTTISSSYDRTARFTTPQIQSTNVNPLPPSYDMDNVSRQTSVSHISNGSYSANISNAVSPNNIHLENIQRNKHNSTSKTQSHPMYSPYPTTSMASTTIYNPQREVVIKTPSVHSKDRTKSSHSTNQNLSSFHSKTSKDTLTSVPPKRNRLQEALESIRKSQRVLCGLCCILFVTAIIAAVILCAIFIPNYQKTFSFQWAPPATIKQTGAVEASIINLTIDDDNNQARFDMTGRVPFKANYVSVYDFKTNKAIIYDPSLKNGTKTLYCFVMTFATDKLKNIDGLRKAAQNSQSLTSQTTGWGEQWHYVPQNLNNVLQLNYVNPGIPECNGARLIELKSVGANQKNLKCTDCFDFCFPEYGIETDLIQNQSKLNIANRLCFYFFVPEWQSFAQGYNTNNPQYSTYQTNGNIQNTAYSPNPSLQGNYVNNQYGGQQQSTLYNGNQNGQRTMVQGYNNNNNNNQFTNNPQQFNHQQKYANLYNGNGHSNNYNNGINTEQTVPSQYNNNQQITSNGQYNNGQHTVFARDNNTHPESKWIPVSNSNNNNGFVNQVANTTSNLWSNAQGALNTGVDALQNVQETLGRGIQNTGRGIQSVGGGFQRFGGNIESGISDLRQTISSGIDNVGQGLQNFGQNTGNNLQNYAQNVGNNLQTMGQNVQQGFQDGVNSAQNGVENIHEQMAAQFNRLKQQTSGESSYYPSYTNNNQNNGQYSVRGELNGQQSLSNNNGYYPTSQIDTSGQSLNNNNNNLSPGMAQYTQSNHNLRNPMIAF</sequence>
<feature type="region of interest" description="Disordered" evidence="1">
    <location>
        <begin position="149"/>
        <end position="183"/>
    </location>
</feature>
<evidence type="ECO:0000256" key="1">
    <source>
        <dbReference type="SAM" id="MobiDB-lite"/>
    </source>
</evidence>
<feature type="transmembrane region" description="Helical" evidence="2">
    <location>
        <begin position="202"/>
        <end position="226"/>
    </location>
</feature>
<keyword evidence="2" id="KW-1133">Transmembrane helix</keyword>
<dbReference type="Gene3D" id="1.20.120.20">
    <property type="entry name" value="Apolipoprotein"/>
    <property type="match status" value="1"/>
</dbReference>
<evidence type="ECO:0000313" key="4">
    <source>
        <dbReference type="WBParaSite" id="PTRK_0001183100.1"/>
    </source>
</evidence>
<dbReference type="Proteomes" id="UP000038045">
    <property type="component" value="Unplaced"/>
</dbReference>
<keyword evidence="2" id="KW-0812">Transmembrane</keyword>
<feature type="compositionally biased region" description="Polar residues" evidence="1">
    <location>
        <begin position="115"/>
        <end position="133"/>
    </location>
</feature>
<protein>
    <submittedName>
        <fullName evidence="4">BRICHOS domain-containing protein</fullName>
    </submittedName>
</protein>
<dbReference type="AlphaFoldDB" id="A0A0N4ZTK3"/>